<gene>
    <name evidence="1" type="ORF">Tci_888501</name>
</gene>
<name>A0A699U168_TANCI</name>
<evidence type="ECO:0000313" key="1">
    <source>
        <dbReference type="EMBL" id="GFD16532.1"/>
    </source>
</evidence>
<organism evidence="1">
    <name type="scientific">Tanacetum cinerariifolium</name>
    <name type="common">Dalmatian daisy</name>
    <name type="synonym">Chrysanthemum cinerariifolium</name>
    <dbReference type="NCBI Taxonomy" id="118510"/>
    <lineage>
        <taxon>Eukaryota</taxon>
        <taxon>Viridiplantae</taxon>
        <taxon>Streptophyta</taxon>
        <taxon>Embryophyta</taxon>
        <taxon>Tracheophyta</taxon>
        <taxon>Spermatophyta</taxon>
        <taxon>Magnoliopsida</taxon>
        <taxon>eudicotyledons</taxon>
        <taxon>Gunneridae</taxon>
        <taxon>Pentapetalae</taxon>
        <taxon>asterids</taxon>
        <taxon>campanulids</taxon>
        <taxon>Asterales</taxon>
        <taxon>Asteraceae</taxon>
        <taxon>Asteroideae</taxon>
        <taxon>Anthemideae</taxon>
        <taxon>Anthemidinae</taxon>
        <taxon>Tanacetum</taxon>
    </lineage>
</organism>
<dbReference type="EMBL" id="BKCJ011293861">
    <property type="protein sequence ID" value="GFD16532.1"/>
    <property type="molecule type" value="Genomic_DNA"/>
</dbReference>
<accession>A0A699U168</accession>
<protein>
    <submittedName>
        <fullName evidence="1">Uncharacterized protein</fullName>
    </submittedName>
</protein>
<feature type="non-terminal residue" evidence="1">
    <location>
        <position position="1"/>
    </location>
</feature>
<comment type="caution">
    <text evidence="1">The sequence shown here is derived from an EMBL/GenBank/DDBJ whole genome shotgun (WGS) entry which is preliminary data.</text>
</comment>
<reference evidence="1" key="1">
    <citation type="journal article" date="2019" name="Sci. Rep.">
        <title>Draft genome of Tanacetum cinerariifolium, the natural source of mosquito coil.</title>
        <authorList>
            <person name="Yamashiro T."/>
            <person name="Shiraishi A."/>
            <person name="Satake H."/>
            <person name="Nakayama K."/>
        </authorList>
    </citation>
    <scope>NUCLEOTIDE SEQUENCE</scope>
</reference>
<dbReference type="AlphaFoldDB" id="A0A699U168"/>
<proteinExistence type="predicted"/>
<sequence length="109" mass="12353">GTIHFTSTTITIHLPFNTTIRETTTLTHTTLYSITTSTDHRVDIHEVSLTPRNKLCYTFGPRFKVGKSSYAPTVRPAGDSRPDYEFIATLDDEIMQDPERDVGYRITDS</sequence>